<dbReference type="Proteomes" id="UP000595064">
    <property type="component" value="Chromosome"/>
</dbReference>
<evidence type="ECO:0000256" key="5">
    <source>
        <dbReference type="PROSITE-ProRule" id="PRU10100"/>
    </source>
</evidence>
<dbReference type="InterPro" id="IPR004550">
    <property type="entry name" value="AsnASE_II"/>
</dbReference>
<feature type="binding site" evidence="4">
    <location>
        <begin position="117"/>
        <end position="118"/>
    </location>
    <ligand>
        <name>substrate</name>
    </ligand>
</feature>
<feature type="active site" description="O-isoaspartyl threonine intermediate" evidence="3">
    <location>
        <position position="40"/>
    </location>
</feature>
<dbReference type="InterPro" id="IPR027474">
    <property type="entry name" value="L-asparaginase_N"/>
</dbReference>
<dbReference type="PROSITE" id="PS00917">
    <property type="entry name" value="ASN_GLN_ASE_2"/>
    <property type="match status" value="1"/>
</dbReference>
<evidence type="ECO:0000313" key="12">
    <source>
        <dbReference type="Proteomes" id="UP000595064"/>
    </source>
</evidence>
<dbReference type="SUPFAM" id="SSF53774">
    <property type="entry name" value="Glutaminase/Asparaginase"/>
    <property type="match status" value="1"/>
</dbReference>
<keyword evidence="6" id="KW-0732">Signal</keyword>
<dbReference type="GO" id="GO:0006528">
    <property type="term" value="P:asparagine metabolic process"/>
    <property type="evidence" value="ECO:0007669"/>
    <property type="project" value="InterPro"/>
</dbReference>
<evidence type="ECO:0000259" key="7">
    <source>
        <dbReference type="Pfam" id="PF00710"/>
    </source>
</evidence>
<organism evidence="10 11">
    <name type="scientific">Delftia lacustris</name>
    <dbReference type="NCBI Taxonomy" id="558537"/>
    <lineage>
        <taxon>Bacteria</taxon>
        <taxon>Pseudomonadati</taxon>
        <taxon>Pseudomonadota</taxon>
        <taxon>Betaproteobacteria</taxon>
        <taxon>Burkholderiales</taxon>
        <taxon>Comamonadaceae</taxon>
        <taxon>Delftia</taxon>
    </lineage>
</organism>
<dbReference type="RefSeq" id="WP_016452086.1">
    <property type="nucleotide sequence ID" value="NZ_CP065748.1"/>
</dbReference>
<dbReference type="InterPro" id="IPR027475">
    <property type="entry name" value="Asparaginase/glutaminase_AS2"/>
</dbReference>
<dbReference type="PROSITE" id="PS51732">
    <property type="entry name" value="ASN_GLN_ASE_3"/>
    <property type="match status" value="1"/>
</dbReference>
<dbReference type="SMART" id="SM00870">
    <property type="entry name" value="Asparaginase"/>
    <property type="match status" value="1"/>
</dbReference>
<evidence type="ECO:0000256" key="4">
    <source>
        <dbReference type="PIRSR" id="PIRSR001220-2"/>
    </source>
</evidence>
<reference evidence="10 11" key="1">
    <citation type="submission" date="2016-10" db="EMBL/GenBank/DDBJ databases">
        <authorList>
            <person name="de Groot N.N."/>
        </authorList>
    </citation>
    <scope>NUCLEOTIDE SEQUENCE [LARGE SCALE GENOMIC DNA]</scope>
    <source>
        <strain evidence="10 11">LMG 24775</strain>
    </source>
</reference>
<feature type="binding site" evidence="4">
    <location>
        <position position="84"/>
    </location>
    <ligand>
        <name>substrate</name>
    </ligand>
</feature>
<feature type="domain" description="Asparaginase/glutaminase C-terminal" evidence="8">
    <location>
        <begin position="237"/>
        <end position="352"/>
    </location>
</feature>
<dbReference type="Pfam" id="PF00710">
    <property type="entry name" value="Asparaginase"/>
    <property type="match status" value="1"/>
</dbReference>
<feature type="active site" evidence="5">
    <location>
        <position position="117"/>
    </location>
</feature>
<dbReference type="EMBL" id="FNPE01000001">
    <property type="protein sequence ID" value="SDX86672.1"/>
    <property type="molecule type" value="Genomic_DNA"/>
</dbReference>
<evidence type="ECO:0000313" key="10">
    <source>
        <dbReference type="EMBL" id="SDX86672.1"/>
    </source>
</evidence>
<dbReference type="EMBL" id="CP065748">
    <property type="protein sequence ID" value="QPS79333.1"/>
    <property type="molecule type" value="Genomic_DNA"/>
</dbReference>
<protein>
    <submittedName>
        <fullName evidence="9 10">Asparaginase</fullName>
    </submittedName>
</protein>
<sequence length="354" mass="37702">MKAFRRTALALLTACTLPMIATSAAAQDKPVVQFIATGGTIAMKIDPVKNAPVPAISGDDLLATVPDVGKYARIQVNNLSNVPSDYMDPARWVQLTQAVQAALARPEVAGAIVSHGTDTLEETAFWLDLTVQSSKPVVLIGAQRNASVSDFDGPRNLLNAVRIAVDPKARDKGAMLAMNNQINAARYVTKTHTANVETFRSGEFGFLGEVYPDRVSFASAPARRQHLPIQAQTMPEVEIFPMYGGANGQAVRQAVDRGVKGIVIDALGMGNMNVAMLDAAKYAIGKNVPVVVSTRVHNGRVMPSYGFEGGGKTSFEAGAVMADDLRAPKARILLMLALQSGVTGQKDLQAVFDR</sequence>
<dbReference type="PRINTS" id="PR00139">
    <property type="entry name" value="ASNGLNASE"/>
</dbReference>
<dbReference type="InterPro" id="IPR037152">
    <property type="entry name" value="L-asparaginase_N_sf"/>
</dbReference>
<keyword evidence="2" id="KW-0378">Hydrolase</keyword>
<feature type="signal peptide" evidence="6">
    <location>
        <begin position="1"/>
        <end position="26"/>
    </location>
</feature>
<dbReference type="Pfam" id="PF17763">
    <property type="entry name" value="Asparaginase_C"/>
    <property type="match status" value="1"/>
</dbReference>
<dbReference type="AlphaFoldDB" id="A0A1H3F6R4"/>
<dbReference type="Gene3D" id="3.40.50.1170">
    <property type="entry name" value="L-asparaginase, N-terminal domain"/>
    <property type="match status" value="1"/>
</dbReference>
<reference evidence="9 12" key="2">
    <citation type="submission" date="2020-12" db="EMBL/GenBank/DDBJ databases">
        <title>FDA dAtabase for Regulatory Grade micrObial Sequences (FDA-ARGOS): Supporting development and validation of Infectious Disease Dx tests.</title>
        <authorList>
            <person name="Sproer C."/>
            <person name="Gronow S."/>
            <person name="Severitt S."/>
            <person name="Schroder I."/>
            <person name="Tallon L."/>
            <person name="Sadzewicz L."/>
            <person name="Zhao X."/>
            <person name="Boylan J."/>
            <person name="Ott S."/>
            <person name="Bowen H."/>
            <person name="Vavikolanu K."/>
            <person name="Mehta A."/>
            <person name="Aluvathingal J."/>
            <person name="Nadendla S."/>
            <person name="Lowell S."/>
            <person name="Myers T."/>
            <person name="Yan Y."/>
            <person name="Sichtig H."/>
        </authorList>
    </citation>
    <scope>NUCLEOTIDE SEQUENCE [LARGE SCALE GENOMIC DNA]</scope>
    <source>
        <strain evidence="9 12">FDAARGOS_890</strain>
    </source>
</reference>
<feature type="domain" description="L-asparaginase N-terminal" evidence="7">
    <location>
        <begin position="32"/>
        <end position="221"/>
    </location>
</feature>
<dbReference type="KEGG" id="dla:I6G47_20175"/>
<evidence type="ECO:0000256" key="2">
    <source>
        <dbReference type="ARBA" id="ARBA00022801"/>
    </source>
</evidence>
<proteinExistence type="inferred from homology"/>
<dbReference type="InterPro" id="IPR006034">
    <property type="entry name" value="Asparaginase/glutaminase-like"/>
</dbReference>
<evidence type="ECO:0000256" key="3">
    <source>
        <dbReference type="PIRSR" id="PIRSR001220-1"/>
    </source>
</evidence>
<feature type="chain" id="PRO_5044558378" evidence="6">
    <location>
        <begin position="27"/>
        <end position="354"/>
    </location>
</feature>
<evidence type="ECO:0000256" key="6">
    <source>
        <dbReference type="SAM" id="SignalP"/>
    </source>
</evidence>
<dbReference type="InterPro" id="IPR036152">
    <property type="entry name" value="Asp/glu_Ase-like_sf"/>
</dbReference>
<comment type="similarity">
    <text evidence="1">Belongs to the asparaginase 1 family.</text>
</comment>
<dbReference type="InterPro" id="IPR040919">
    <property type="entry name" value="Asparaginase_C"/>
</dbReference>
<accession>A0A1H3F6R4</accession>
<dbReference type="PANTHER" id="PTHR11707">
    <property type="entry name" value="L-ASPARAGINASE"/>
    <property type="match status" value="1"/>
</dbReference>
<keyword evidence="12" id="KW-1185">Reference proteome</keyword>
<evidence type="ECO:0000313" key="9">
    <source>
        <dbReference type="EMBL" id="QPS79333.1"/>
    </source>
</evidence>
<dbReference type="PANTHER" id="PTHR11707:SF28">
    <property type="entry name" value="60 KDA LYSOPHOSPHOLIPASE"/>
    <property type="match status" value="1"/>
</dbReference>
<dbReference type="InterPro" id="IPR027473">
    <property type="entry name" value="L-asparaginase_C"/>
</dbReference>
<dbReference type="GO" id="GO:0004067">
    <property type="term" value="F:asparaginase activity"/>
    <property type="evidence" value="ECO:0007669"/>
    <property type="project" value="UniProtKB-UniRule"/>
</dbReference>
<dbReference type="PIRSF" id="PIRSF500176">
    <property type="entry name" value="L_ASNase"/>
    <property type="match status" value="1"/>
</dbReference>
<dbReference type="GeneID" id="94695337"/>
<evidence type="ECO:0000256" key="1">
    <source>
        <dbReference type="ARBA" id="ARBA00010518"/>
    </source>
</evidence>
<dbReference type="Gene3D" id="3.40.50.40">
    <property type="match status" value="1"/>
</dbReference>
<dbReference type="FunFam" id="3.40.50.1170:FF:000001">
    <property type="entry name" value="L-asparaginase 2"/>
    <property type="match status" value="1"/>
</dbReference>
<evidence type="ECO:0000313" key="11">
    <source>
        <dbReference type="Proteomes" id="UP000183417"/>
    </source>
</evidence>
<dbReference type="PIRSF" id="PIRSF001220">
    <property type="entry name" value="L-ASNase_gatD"/>
    <property type="match status" value="1"/>
</dbReference>
<name>A0A1H3F6R4_9BURK</name>
<dbReference type="Proteomes" id="UP000183417">
    <property type="component" value="Unassembled WGS sequence"/>
</dbReference>
<dbReference type="CDD" id="cd08964">
    <property type="entry name" value="L-asparaginase_II"/>
    <property type="match status" value="1"/>
</dbReference>
<evidence type="ECO:0000259" key="8">
    <source>
        <dbReference type="Pfam" id="PF17763"/>
    </source>
</evidence>
<gene>
    <name evidence="9" type="ORF">I6G47_20175</name>
    <name evidence="10" type="ORF">SAMN05421547_101527</name>
</gene>